<reference evidence="1 2" key="1">
    <citation type="submission" date="2020-08" db="EMBL/GenBank/DDBJ databases">
        <title>Genomic Encyclopedia of Type Strains, Phase III (KMG-III): the genomes of soil and plant-associated and newly described type strains.</title>
        <authorList>
            <person name="Whitman W."/>
        </authorList>
    </citation>
    <scope>NUCLEOTIDE SEQUENCE [LARGE SCALE GENOMIC DNA]</scope>
    <source>
        <strain evidence="1 2">SFB5A</strain>
    </source>
</reference>
<dbReference type="RefSeq" id="WP_184933277.1">
    <property type="nucleotide sequence ID" value="NZ_JACHJY010000023.1"/>
</dbReference>
<organism evidence="1 2">
    <name type="scientific">Streptomyces nymphaeiformis</name>
    <dbReference type="NCBI Taxonomy" id="2663842"/>
    <lineage>
        <taxon>Bacteria</taxon>
        <taxon>Bacillati</taxon>
        <taxon>Actinomycetota</taxon>
        <taxon>Actinomycetes</taxon>
        <taxon>Kitasatosporales</taxon>
        <taxon>Streptomycetaceae</taxon>
        <taxon>Streptomyces</taxon>
    </lineage>
</organism>
<name>A0A7W7UC70_9ACTN</name>
<evidence type="ECO:0000313" key="2">
    <source>
        <dbReference type="Proteomes" id="UP000582643"/>
    </source>
</evidence>
<dbReference type="EMBL" id="JACHJY010000023">
    <property type="protein sequence ID" value="MBB4987495.1"/>
    <property type="molecule type" value="Genomic_DNA"/>
</dbReference>
<keyword evidence="2" id="KW-1185">Reference proteome</keyword>
<comment type="caution">
    <text evidence="1">The sequence shown here is derived from an EMBL/GenBank/DDBJ whole genome shotgun (WGS) entry which is preliminary data.</text>
</comment>
<protein>
    <submittedName>
        <fullName evidence="1">Uncharacterized protein</fullName>
    </submittedName>
</protein>
<dbReference type="AlphaFoldDB" id="A0A7W7UC70"/>
<evidence type="ECO:0000313" key="1">
    <source>
        <dbReference type="EMBL" id="MBB4987495.1"/>
    </source>
</evidence>
<accession>A0A7W7UC70</accession>
<proteinExistence type="predicted"/>
<gene>
    <name evidence="1" type="ORF">GGE06_008468</name>
</gene>
<dbReference type="Proteomes" id="UP000582643">
    <property type="component" value="Unassembled WGS sequence"/>
</dbReference>
<sequence length="112" mass="10830">MAALTTTTVNTLGGLADLDAAAVAAAGGGDTAPVGDGLFLFVNNAGASPRTVTLATPGTVHGHQVADATLTVAAGKRGLIPLTTIFRGATGRAAITYDAVTSVTVAVIQLGA</sequence>